<feature type="compositionally biased region" description="Low complexity" evidence="1">
    <location>
        <begin position="628"/>
        <end position="641"/>
    </location>
</feature>
<dbReference type="Proteomes" id="UP001222325">
    <property type="component" value="Unassembled WGS sequence"/>
</dbReference>
<dbReference type="Gene3D" id="1.10.510.10">
    <property type="entry name" value="Transferase(Phosphotransferase) domain 1"/>
    <property type="match status" value="1"/>
</dbReference>
<accession>A0AAD6U7R6</accession>
<proteinExistence type="predicted"/>
<name>A0AAD6U7R6_9AGAR</name>
<dbReference type="EMBL" id="JARJCN010000015">
    <property type="protein sequence ID" value="KAJ7094064.1"/>
    <property type="molecule type" value="Genomic_DNA"/>
</dbReference>
<reference evidence="3" key="1">
    <citation type="submission" date="2023-03" db="EMBL/GenBank/DDBJ databases">
        <title>Massive genome expansion in bonnet fungi (Mycena s.s.) driven by repeated elements and novel gene families across ecological guilds.</title>
        <authorList>
            <consortium name="Lawrence Berkeley National Laboratory"/>
            <person name="Harder C.B."/>
            <person name="Miyauchi S."/>
            <person name="Viragh M."/>
            <person name="Kuo A."/>
            <person name="Thoen E."/>
            <person name="Andreopoulos B."/>
            <person name="Lu D."/>
            <person name="Skrede I."/>
            <person name="Drula E."/>
            <person name="Henrissat B."/>
            <person name="Morin E."/>
            <person name="Kohler A."/>
            <person name="Barry K."/>
            <person name="LaButti K."/>
            <person name="Morin E."/>
            <person name="Salamov A."/>
            <person name="Lipzen A."/>
            <person name="Mereny Z."/>
            <person name="Hegedus B."/>
            <person name="Baldrian P."/>
            <person name="Stursova M."/>
            <person name="Weitz H."/>
            <person name="Taylor A."/>
            <person name="Grigoriev I.V."/>
            <person name="Nagy L.G."/>
            <person name="Martin F."/>
            <person name="Kauserud H."/>
        </authorList>
    </citation>
    <scope>NUCLEOTIDE SEQUENCE</scope>
    <source>
        <strain evidence="3">CBHHK173m</strain>
    </source>
</reference>
<evidence type="ECO:0000256" key="1">
    <source>
        <dbReference type="SAM" id="MobiDB-lite"/>
    </source>
</evidence>
<feature type="domain" description="Fungal-type protein kinase" evidence="2">
    <location>
        <begin position="133"/>
        <end position="284"/>
    </location>
</feature>
<feature type="domain" description="Fungal-type protein kinase" evidence="2">
    <location>
        <begin position="337"/>
        <end position="476"/>
    </location>
</feature>
<dbReference type="GO" id="GO:0004672">
    <property type="term" value="F:protein kinase activity"/>
    <property type="evidence" value="ECO:0007669"/>
    <property type="project" value="InterPro"/>
</dbReference>
<evidence type="ECO:0000313" key="4">
    <source>
        <dbReference type="Proteomes" id="UP001222325"/>
    </source>
</evidence>
<dbReference type="AlphaFoldDB" id="A0AAD6U7R6"/>
<comment type="caution">
    <text evidence="3">The sequence shown here is derived from an EMBL/GenBank/DDBJ whole genome shotgun (WGS) entry which is preliminary data.</text>
</comment>
<evidence type="ECO:0000313" key="3">
    <source>
        <dbReference type="EMBL" id="KAJ7094064.1"/>
    </source>
</evidence>
<feature type="region of interest" description="Disordered" evidence="1">
    <location>
        <begin position="595"/>
        <end position="677"/>
    </location>
</feature>
<keyword evidence="4" id="KW-1185">Reference proteome</keyword>
<dbReference type="InterPro" id="IPR008266">
    <property type="entry name" value="Tyr_kinase_AS"/>
</dbReference>
<dbReference type="PROSITE" id="PS00109">
    <property type="entry name" value="PROTEIN_KINASE_TYR"/>
    <property type="match status" value="1"/>
</dbReference>
<feature type="compositionally biased region" description="Basic and acidic residues" evidence="1">
    <location>
        <begin position="661"/>
        <end position="677"/>
    </location>
</feature>
<sequence length="677" mass="75785">MYASDITQVPLDFFLRSLLHPLSYDVPETQALLASHGHIVKGRWNQLVDWVDTKERTGKILQDFSHIFDAVAGVLEHLPSVRFIRAAEVDDASHFHPDAEFRLSTSDTEVTSFARAVPWHSSGGTRPNEARVIASCHAALRDDARRRFSFGISTDRENMRIWFFSRSHEFVTPPFSFLTDPQNVLHLLLALMTATPEELGYDSTISYFLDDHADIQYKISVDETTYITKKMLADNRADTTCGRASRVWEAFREDDADCVSVIVKDVWIPVDAVPEGAHLLDLHSRLRKLVEPGTPRPPQDYFLTVLAHGFVKTSSGSDDSTLDFIHGCVSPPQTPGCSPRKHYRVVFKEVGVAAEALESVSDLLRALADATQALRLLHLLGFVHRDVSAGNIILVDGVGKLSDLEYLKSFKGSPSPNCSDCRIGTPEYTSIEVVENCYLYCCLSLTPDPDVETRTEPPFWFNPLHDLESLMWIALFAISYHRRRTSPAMRCVLDTYFPPHFCSQTTAARLFAIRSRVLPVPPSDPLSPVATTLDSVRAHLFSHYMQYGKEYEDRYFAIGNPSDRENTPFGQLHSTLFALYEKAIVESEGIPLAIPDPAKRKASQEVPATPETRDSGLSSPRPSKKSKSTSPKAPGPSTTRSSHARTRRSPNVTAPSRRSLRLAEKRKTSKEGRKSWT</sequence>
<dbReference type="PANTHER" id="PTHR38248:SF2">
    <property type="entry name" value="FUNK1 11"/>
    <property type="match status" value="1"/>
</dbReference>
<dbReference type="Pfam" id="PF17667">
    <property type="entry name" value="Pkinase_fungal"/>
    <property type="match status" value="2"/>
</dbReference>
<dbReference type="InterPro" id="IPR011009">
    <property type="entry name" value="Kinase-like_dom_sf"/>
</dbReference>
<dbReference type="InterPro" id="IPR040976">
    <property type="entry name" value="Pkinase_fungal"/>
</dbReference>
<organism evidence="3 4">
    <name type="scientific">Mycena belliarum</name>
    <dbReference type="NCBI Taxonomy" id="1033014"/>
    <lineage>
        <taxon>Eukaryota</taxon>
        <taxon>Fungi</taxon>
        <taxon>Dikarya</taxon>
        <taxon>Basidiomycota</taxon>
        <taxon>Agaricomycotina</taxon>
        <taxon>Agaricomycetes</taxon>
        <taxon>Agaricomycetidae</taxon>
        <taxon>Agaricales</taxon>
        <taxon>Marasmiineae</taxon>
        <taxon>Mycenaceae</taxon>
        <taxon>Mycena</taxon>
    </lineage>
</organism>
<dbReference type="SUPFAM" id="SSF56112">
    <property type="entry name" value="Protein kinase-like (PK-like)"/>
    <property type="match status" value="1"/>
</dbReference>
<evidence type="ECO:0000259" key="2">
    <source>
        <dbReference type="Pfam" id="PF17667"/>
    </source>
</evidence>
<gene>
    <name evidence="3" type="ORF">B0H15DRAFT_151514</name>
</gene>
<dbReference type="PANTHER" id="PTHR38248">
    <property type="entry name" value="FUNK1 6"/>
    <property type="match status" value="1"/>
</dbReference>
<protein>
    <recommendedName>
        <fullName evidence="2">Fungal-type protein kinase domain-containing protein</fullName>
    </recommendedName>
</protein>